<dbReference type="SUPFAM" id="SSF53098">
    <property type="entry name" value="Ribonuclease H-like"/>
    <property type="match status" value="1"/>
</dbReference>
<keyword evidence="3" id="KW-1185">Reference proteome</keyword>
<protein>
    <submittedName>
        <fullName evidence="2">LAQU0S21e00826g1_1</fullName>
    </submittedName>
</protein>
<evidence type="ECO:0000259" key="1">
    <source>
        <dbReference type="Pfam" id="PF09159"/>
    </source>
</evidence>
<dbReference type="AlphaFoldDB" id="A0A0P1KXF8"/>
<dbReference type="Proteomes" id="UP000236544">
    <property type="component" value="Unassembled WGS sequence"/>
</dbReference>
<accession>A0A0P1KXF8</accession>
<dbReference type="CDD" id="cd16963">
    <property type="entry name" value="CCE1"/>
    <property type="match status" value="1"/>
</dbReference>
<name>A0A0P1KXF8_9SACH</name>
<dbReference type="OrthoDB" id="5552842at2759"/>
<sequence length="357" mass="39891">MPKAGVIRSTLEALDWCCRKADSKTLKKLAFSVGSRVGTTKSAIRESILDQCGILSQLAAVRTRRGNLDITAVDLGLENFAYSRFSWAAGEDIPRLTKWDKIRLDGAFIDSKMQKMQFTPKHMTLLAQKLTEVLTMCSTDAFVIERQRTRTMGSANVPDPILKVNALEYSLYAFLHCKMLYSGSAKTLDRQLDYIVESSDPKKMTEYWCNSIPVEKLLDPARGAGSPKAKLKPNSSALSKMLKITLVKSMLLERKTPKFEISGSLNSSLSSLVPAKKFSLFELLGLGETAGKSKEDDLADSLLHGLAWLQWTKTFEELKNVIDLPRPDTEALKDFKQFVEGKSQELNKYSKSCISRL</sequence>
<organism evidence="2 3">
    <name type="scientific">Lachancea quebecensis</name>
    <dbReference type="NCBI Taxonomy" id="1654605"/>
    <lineage>
        <taxon>Eukaryota</taxon>
        <taxon>Fungi</taxon>
        <taxon>Dikarya</taxon>
        <taxon>Ascomycota</taxon>
        <taxon>Saccharomycotina</taxon>
        <taxon>Saccharomycetes</taxon>
        <taxon>Saccharomycetales</taxon>
        <taxon>Saccharomycetaceae</taxon>
        <taxon>Lachancea</taxon>
    </lineage>
</organism>
<dbReference type="InterPro" id="IPR012337">
    <property type="entry name" value="RNaseH-like_sf"/>
</dbReference>
<dbReference type="Pfam" id="PF09159">
    <property type="entry name" value="Ydc2-catalyt"/>
    <property type="match status" value="1"/>
</dbReference>
<evidence type="ECO:0000313" key="2">
    <source>
        <dbReference type="EMBL" id="CUS24893.1"/>
    </source>
</evidence>
<dbReference type="InterPro" id="IPR039197">
    <property type="entry name" value="Mrs1/Cce1"/>
</dbReference>
<evidence type="ECO:0000313" key="3">
    <source>
        <dbReference type="Proteomes" id="UP000236544"/>
    </source>
</evidence>
<gene>
    <name evidence="2" type="ORF">LAQU0_S21e00826g</name>
</gene>
<dbReference type="InterPro" id="IPR015242">
    <property type="entry name" value="Ydc2_cat"/>
</dbReference>
<feature type="domain" description="Mitochondrial resolvase Ydc2 catalytic" evidence="1">
    <location>
        <begin position="70"/>
        <end position="318"/>
    </location>
</feature>
<dbReference type="GO" id="GO:0004520">
    <property type="term" value="F:DNA endonuclease activity"/>
    <property type="evidence" value="ECO:0007669"/>
    <property type="project" value="TreeGrafter"/>
</dbReference>
<dbReference type="GO" id="GO:0000403">
    <property type="term" value="F:Y-form DNA binding"/>
    <property type="evidence" value="ECO:0007669"/>
    <property type="project" value="TreeGrafter"/>
</dbReference>
<dbReference type="PANTHER" id="PTHR28072:SF1">
    <property type="entry name" value="CRUCIFORM CUTTING ENDONUCLEASE 1, MITOCHONDRIAL-RELATED"/>
    <property type="match status" value="1"/>
</dbReference>
<dbReference type="Gene3D" id="3.30.420.10">
    <property type="entry name" value="Ribonuclease H-like superfamily/Ribonuclease H"/>
    <property type="match status" value="1"/>
</dbReference>
<dbReference type="GO" id="GO:0070336">
    <property type="term" value="F:flap-structured DNA binding"/>
    <property type="evidence" value="ECO:0007669"/>
    <property type="project" value="TreeGrafter"/>
</dbReference>
<dbReference type="GO" id="GO:0005739">
    <property type="term" value="C:mitochondrion"/>
    <property type="evidence" value="ECO:0007669"/>
    <property type="project" value="TreeGrafter"/>
</dbReference>
<dbReference type="EMBL" id="LN890557">
    <property type="protein sequence ID" value="CUS24893.1"/>
    <property type="molecule type" value="Genomic_DNA"/>
</dbReference>
<dbReference type="PANTHER" id="PTHR28072">
    <property type="entry name" value="CRUCIFORM CUTTING ENDONUCLEASE 1, MITOCHONDRIAL-RELATED"/>
    <property type="match status" value="1"/>
</dbReference>
<dbReference type="InterPro" id="IPR036397">
    <property type="entry name" value="RNaseH_sf"/>
</dbReference>
<dbReference type="GO" id="GO:0000402">
    <property type="term" value="F:crossed form four-way junction DNA binding"/>
    <property type="evidence" value="ECO:0007669"/>
    <property type="project" value="TreeGrafter"/>
</dbReference>
<proteinExistence type="predicted"/>
<reference evidence="3" key="1">
    <citation type="submission" date="2015-10" db="EMBL/GenBank/DDBJ databases">
        <authorList>
            <person name="Devillers H."/>
        </authorList>
    </citation>
    <scope>NUCLEOTIDE SEQUENCE [LARGE SCALE GENOMIC DNA]</scope>
</reference>